<dbReference type="OMA" id="GRERHGT"/>
<evidence type="ECO:0000256" key="1">
    <source>
        <dbReference type="SAM" id="MobiDB-lite"/>
    </source>
</evidence>
<evidence type="ECO:0000313" key="3">
    <source>
        <dbReference type="EMBL" id="SJL15047.1"/>
    </source>
</evidence>
<protein>
    <submittedName>
        <fullName evidence="3">Uncharacterized protein</fullName>
    </submittedName>
</protein>
<proteinExistence type="predicted"/>
<keyword evidence="4" id="KW-1185">Reference proteome</keyword>
<keyword evidence="2" id="KW-0472">Membrane</keyword>
<reference evidence="4" key="1">
    <citation type="journal article" date="2017" name="Nat. Ecol. Evol.">
        <title>Genome expansion and lineage-specific genetic innovations in the forest pathogenic fungi Armillaria.</title>
        <authorList>
            <person name="Sipos G."/>
            <person name="Prasanna A.N."/>
            <person name="Walter M.C."/>
            <person name="O'Connor E."/>
            <person name="Balint B."/>
            <person name="Krizsan K."/>
            <person name="Kiss B."/>
            <person name="Hess J."/>
            <person name="Varga T."/>
            <person name="Slot J."/>
            <person name="Riley R."/>
            <person name="Boka B."/>
            <person name="Rigling D."/>
            <person name="Barry K."/>
            <person name="Lee J."/>
            <person name="Mihaltcheva S."/>
            <person name="LaButti K."/>
            <person name="Lipzen A."/>
            <person name="Waldron R."/>
            <person name="Moloney N.M."/>
            <person name="Sperisen C."/>
            <person name="Kredics L."/>
            <person name="Vagvoelgyi C."/>
            <person name="Patrignani A."/>
            <person name="Fitzpatrick D."/>
            <person name="Nagy I."/>
            <person name="Doyle S."/>
            <person name="Anderson J.B."/>
            <person name="Grigoriev I.V."/>
            <person name="Gueldener U."/>
            <person name="Muensterkoetter M."/>
            <person name="Nagy L.G."/>
        </authorList>
    </citation>
    <scope>NUCLEOTIDE SEQUENCE [LARGE SCALE GENOMIC DNA]</scope>
    <source>
        <strain evidence="4">C18/9</strain>
    </source>
</reference>
<feature type="transmembrane region" description="Helical" evidence="2">
    <location>
        <begin position="7"/>
        <end position="25"/>
    </location>
</feature>
<dbReference type="AlphaFoldDB" id="A0A284S257"/>
<accession>A0A284S257</accession>
<gene>
    <name evidence="3" type="ORF">ARMOST_18529</name>
</gene>
<evidence type="ECO:0000256" key="2">
    <source>
        <dbReference type="SAM" id="Phobius"/>
    </source>
</evidence>
<dbReference type="EMBL" id="FUEG01000026">
    <property type="protein sequence ID" value="SJL15047.1"/>
    <property type="molecule type" value="Genomic_DNA"/>
</dbReference>
<feature type="compositionally biased region" description="Basic residues" evidence="1">
    <location>
        <begin position="118"/>
        <end position="128"/>
    </location>
</feature>
<keyword evidence="2" id="KW-1133">Transmembrane helix</keyword>
<sequence>MASWLDIIALLVTVGICGGIVYGILCASSSLSESVASTKEKLKEKGYTISDKGVSVKTSKRFGREDYVDATQRGFVRAMGAASFGSSTSPGSSPKLSPPSMKRTSSSASVSSLEEKKRRGIFTRKRKD</sequence>
<feature type="region of interest" description="Disordered" evidence="1">
    <location>
        <begin position="82"/>
        <end position="128"/>
    </location>
</feature>
<dbReference type="OrthoDB" id="2505950at2759"/>
<organism evidence="3 4">
    <name type="scientific">Armillaria ostoyae</name>
    <name type="common">Armillaria root rot fungus</name>
    <dbReference type="NCBI Taxonomy" id="47428"/>
    <lineage>
        <taxon>Eukaryota</taxon>
        <taxon>Fungi</taxon>
        <taxon>Dikarya</taxon>
        <taxon>Basidiomycota</taxon>
        <taxon>Agaricomycotina</taxon>
        <taxon>Agaricomycetes</taxon>
        <taxon>Agaricomycetidae</taxon>
        <taxon>Agaricales</taxon>
        <taxon>Marasmiineae</taxon>
        <taxon>Physalacriaceae</taxon>
        <taxon>Armillaria</taxon>
    </lineage>
</organism>
<feature type="compositionally biased region" description="Low complexity" evidence="1">
    <location>
        <begin position="83"/>
        <end position="112"/>
    </location>
</feature>
<name>A0A284S257_ARMOS</name>
<evidence type="ECO:0000313" key="4">
    <source>
        <dbReference type="Proteomes" id="UP000219338"/>
    </source>
</evidence>
<dbReference type="Proteomes" id="UP000219338">
    <property type="component" value="Unassembled WGS sequence"/>
</dbReference>
<keyword evidence="2" id="KW-0812">Transmembrane</keyword>